<accession>A0A3P3Q712</accession>
<dbReference type="Proteomes" id="UP000276982">
    <property type="component" value="Unassembled WGS sequence"/>
</dbReference>
<dbReference type="GO" id="GO:0016757">
    <property type="term" value="F:glycosyltransferase activity"/>
    <property type="evidence" value="ECO:0007669"/>
    <property type="project" value="TreeGrafter"/>
</dbReference>
<evidence type="ECO:0000313" key="2">
    <source>
        <dbReference type="Proteomes" id="UP000276982"/>
    </source>
</evidence>
<dbReference type="AlphaFoldDB" id="A0A3P3Q712"/>
<dbReference type="PANTHER" id="PTHR45947:SF3">
    <property type="entry name" value="SULFOQUINOVOSYL TRANSFERASE SQD2"/>
    <property type="match status" value="1"/>
</dbReference>
<comment type="caution">
    <text evidence="1">The sequence shown here is derived from an EMBL/GenBank/DDBJ whole genome shotgun (WGS) entry which is preliminary data.</text>
</comment>
<dbReference type="EMBL" id="RRCM01000001">
    <property type="protein sequence ID" value="RRJ16223.1"/>
    <property type="molecule type" value="Genomic_DNA"/>
</dbReference>
<gene>
    <name evidence="1" type="ORF">EHW90_04245</name>
</gene>
<sequence>MKKVCIVGHFGFGENLLNGQTVKTKNITYELEKLCGKDNVIKIDTHGGIKKLFNIILKIFKAFKYSENIIILPAHNGINIFVPLCNVINIFFRRKLHYIVIGGWLPAFLKKRGVLKFELRYFNSIYVETSTMKRALVKLGLNNVEILKNFKNLTIISDTELESSYSKPYKICTFSRVMREKGIEDIVDAVISINKKNRDEIYRLDIYGQVETGQEEWFENLKKSFPEYISYKGTVSFDKSVEVLKEYFLLVFPTRFFTEGIPGTILDAYAAGVPVISSRWESFFDVVDDGYTGIGYEFGNKVELENLLEQISNTPEIIVDKKCYCIRKAKEYVPEVVLHSLLENCKI</sequence>
<dbReference type="Pfam" id="PF13692">
    <property type="entry name" value="Glyco_trans_1_4"/>
    <property type="match status" value="1"/>
</dbReference>
<keyword evidence="1" id="KW-0808">Transferase</keyword>
<dbReference type="Gene3D" id="3.40.50.2000">
    <property type="entry name" value="Glycogen Phosphorylase B"/>
    <property type="match status" value="1"/>
</dbReference>
<evidence type="ECO:0000313" key="1">
    <source>
        <dbReference type="EMBL" id="RRJ16223.1"/>
    </source>
</evidence>
<proteinExistence type="predicted"/>
<protein>
    <submittedName>
        <fullName evidence="1">Glycosyltransferase family 1 protein</fullName>
    </submittedName>
</protein>
<dbReference type="PANTHER" id="PTHR45947">
    <property type="entry name" value="SULFOQUINOVOSYL TRANSFERASE SQD2"/>
    <property type="match status" value="1"/>
</dbReference>
<reference evidence="1 2" key="1">
    <citation type="submission" date="2018-11" db="EMBL/GenBank/DDBJ databases">
        <title>Genome sequencing of Lachnoanaerobaculum orale DSM 24553T.</title>
        <authorList>
            <person name="Kook J.-K."/>
            <person name="Park S.-N."/>
            <person name="Lim Y.K."/>
        </authorList>
    </citation>
    <scope>NUCLEOTIDE SEQUENCE [LARGE SCALE GENOMIC DNA]</scope>
    <source>
        <strain evidence="1 2">DSM 24553</strain>
    </source>
</reference>
<dbReference type="InterPro" id="IPR050194">
    <property type="entry name" value="Glycosyltransferase_grp1"/>
</dbReference>
<organism evidence="1 2">
    <name type="scientific">Lachnoanaerobaculum orale</name>
    <dbReference type="NCBI Taxonomy" id="979627"/>
    <lineage>
        <taxon>Bacteria</taxon>
        <taxon>Bacillati</taxon>
        <taxon>Bacillota</taxon>
        <taxon>Clostridia</taxon>
        <taxon>Lachnospirales</taxon>
        <taxon>Lachnospiraceae</taxon>
        <taxon>Lachnoanaerobaculum</taxon>
    </lineage>
</organism>
<dbReference type="SUPFAM" id="SSF53756">
    <property type="entry name" value="UDP-Glycosyltransferase/glycogen phosphorylase"/>
    <property type="match status" value="1"/>
</dbReference>
<dbReference type="RefSeq" id="WP_124951486.1">
    <property type="nucleotide sequence ID" value="NZ_RRCM01000001.1"/>
</dbReference>
<keyword evidence="2" id="KW-1185">Reference proteome</keyword>
<name>A0A3P3Q712_9FIRM</name>